<comment type="caution">
    <text evidence="2">The sequence shown here is derived from an EMBL/GenBank/DDBJ whole genome shotgun (WGS) entry which is preliminary data.</text>
</comment>
<protein>
    <submittedName>
        <fullName evidence="2">18085_t:CDS:1</fullName>
    </submittedName>
</protein>
<keyword evidence="3" id="KW-1185">Reference proteome</keyword>
<organism evidence="2 3">
    <name type="scientific">Acaulospora morrowiae</name>
    <dbReference type="NCBI Taxonomy" id="94023"/>
    <lineage>
        <taxon>Eukaryota</taxon>
        <taxon>Fungi</taxon>
        <taxon>Fungi incertae sedis</taxon>
        <taxon>Mucoromycota</taxon>
        <taxon>Glomeromycotina</taxon>
        <taxon>Glomeromycetes</taxon>
        <taxon>Diversisporales</taxon>
        <taxon>Acaulosporaceae</taxon>
        <taxon>Acaulospora</taxon>
    </lineage>
</organism>
<dbReference type="EMBL" id="CAJVPV010050839">
    <property type="protein sequence ID" value="CAG8778439.1"/>
    <property type="molecule type" value="Genomic_DNA"/>
</dbReference>
<dbReference type="AlphaFoldDB" id="A0A9N9JEM8"/>
<reference evidence="2" key="1">
    <citation type="submission" date="2021-06" db="EMBL/GenBank/DDBJ databases">
        <authorList>
            <person name="Kallberg Y."/>
            <person name="Tangrot J."/>
            <person name="Rosling A."/>
        </authorList>
    </citation>
    <scope>NUCLEOTIDE SEQUENCE</scope>
    <source>
        <strain evidence="2">CL551</strain>
    </source>
</reference>
<dbReference type="OrthoDB" id="5971719at2759"/>
<feature type="compositionally biased region" description="Basic and acidic residues" evidence="1">
    <location>
        <begin position="125"/>
        <end position="181"/>
    </location>
</feature>
<sequence length="208" mass="25075">SVRQEPILPVRSTYQPEKVPDIVSLQKTASKEEEEEEIVRSSYQPEKIPDIAALQKTAPKDDIKPVVSKKFVFVQHIYNHGAQNFVVLNLKSSVYKPVQLPKPKKLGTRATWITEENNPPTSGIDARREREEREKKEREREERERKEREKKERERAERERAERERIEQEDDERREQERFEQEEYEHEESERVERERSQRLREQKEADN</sequence>
<evidence type="ECO:0000256" key="1">
    <source>
        <dbReference type="SAM" id="MobiDB-lite"/>
    </source>
</evidence>
<feature type="non-terminal residue" evidence="2">
    <location>
        <position position="208"/>
    </location>
</feature>
<feature type="non-terminal residue" evidence="2">
    <location>
        <position position="1"/>
    </location>
</feature>
<proteinExistence type="predicted"/>
<gene>
    <name evidence="2" type="ORF">AMORRO_LOCUS17111</name>
</gene>
<accession>A0A9N9JEM8</accession>
<dbReference type="Proteomes" id="UP000789342">
    <property type="component" value="Unassembled WGS sequence"/>
</dbReference>
<feature type="region of interest" description="Disordered" evidence="1">
    <location>
        <begin position="97"/>
        <end position="208"/>
    </location>
</feature>
<evidence type="ECO:0000313" key="2">
    <source>
        <dbReference type="EMBL" id="CAG8778439.1"/>
    </source>
</evidence>
<feature type="region of interest" description="Disordered" evidence="1">
    <location>
        <begin position="26"/>
        <end position="47"/>
    </location>
</feature>
<name>A0A9N9JEM8_9GLOM</name>
<evidence type="ECO:0000313" key="3">
    <source>
        <dbReference type="Proteomes" id="UP000789342"/>
    </source>
</evidence>
<feature type="compositionally biased region" description="Basic and acidic residues" evidence="1">
    <location>
        <begin position="188"/>
        <end position="208"/>
    </location>
</feature>